<evidence type="ECO:0000259" key="23">
    <source>
        <dbReference type="Pfam" id="PF08245"/>
    </source>
</evidence>
<evidence type="ECO:0000259" key="21">
    <source>
        <dbReference type="Pfam" id="PF01225"/>
    </source>
</evidence>
<keyword evidence="9 19" id="KW-0573">Peptidoglycan synthesis</keyword>
<comment type="PTM">
    <text evidence="19">Carboxylation is probably crucial for Mg(2+) binding and, consequently, for the gamma-phosphate positioning of ATP.</text>
</comment>
<dbReference type="Proteomes" id="UP000092024">
    <property type="component" value="Unassembled WGS sequence"/>
</dbReference>
<dbReference type="InterPro" id="IPR018109">
    <property type="entry name" value="Folylpolyglutamate_synth_CS"/>
</dbReference>
<evidence type="ECO:0000256" key="8">
    <source>
        <dbReference type="ARBA" id="ARBA00022960"/>
    </source>
</evidence>
<evidence type="ECO:0000256" key="6">
    <source>
        <dbReference type="ARBA" id="ARBA00022741"/>
    </source>
</evidence>
<dbReference type="GO" id="GO:0000287">
    <property type="term" value="F:magnesium ion binding"/>
    <property type="evidence" value="ECO:0007669"/>
    <property type="project" value="UniProtKB-UniRule"/>
</dbReference>
<evidence type="ECO:0000256" key="15">
    <source>
        <dbReference type="ARBA" id="ARBA00072883"/>
    </source>
</evidence>
<dbReference type="SUPFAM" id="SSF53244">
    <property type="entry name" value="MurD-like peptide ligases, peptide-binding domain"/>
    <property type="match status" value="1"/>
</dbReference>
<evidence type="ECO:0000256" key="13">
    <source>
        <dbReference type="ARBA" id="ARBA00056782"/>
    </source>
</evidence>
<evidence type="ECO:0000259" key="22">
    <source>
        <dbReference type="Pfam" id="PF02875"/>
    </source>
</evidence>
<sequence>MKLSELAKRLVAAEIIGDGDTEFIGLEKDSRTVQAGMLFLCVKGERADGHNFAQEAVSRGASAIVAERRLELDTPQLIVKDSRLAASIIADYVYGHPSGEIKVIGVTGTNGKTTTTYLLEKILNDCKRTAGVIGTIEARYSGQRLPMSGTTPETHQLQRLLREMLNEGVQYCAMEVSSHALEQGRVKGCKFRSAIFTNLTQDHLDYHGSMENYAAAKGLLFSRLGNAYGDPQHERSYAILNADDEASAVFRRLTSAEVITYGLDNAADITASDIVISAEGSSFTVSGFGGTAAIKLRMPGRFNVYNALAAIAASLLEGISLADIKTSLESIQGVPGRVETVDLGQPFSVIVDYAHTPDGLRNVLAAVKEFAARRTITVFGCGGDRDRTKRPVMGQIAAEYSDYVIVTSDNPRSENPDSIISEIEAGLIQAGLSPSQYALVTDRRKAIEKAVEMASQGDVVLIAGKGHETYQLIGGQTFPFDDRITAMEAIRGILH</sequence>
<dbReference type="InterPro" id="IPR013221">
    <property type="entry name" value="Mur_ligase_cen"/>
</dbReference>
<dbReference type="NCBIfam" id="TIGR01085">
    <property type="entry name" value="murE"/>
    <property type="match status" value="1"/>
</dbReference>
<feature type="binding site" evidence="19">
    <location>
        <begin position="108"/>
        <end position="114"/>
    </location>
    <ligand>
        <name>ATP</name>
        <dbReference type="ChEBI" id="CHEBI:30616"/>
    </ligand>
</feature>
<evidence type="ECO:0000313" key="25">
    <source>
        <dbReference type="Proteomes" id="UP000092024"/>
    </source>
</evidence>
<keyword evidence="10 19" id="KW-0131">Cell cycle</keyword>
<evidence type="ECO:0000256" key="14">
    <source>
        <dbReference type="ARBA" id="ARBA00066633"/>
    </source>
</evidence>
<keyword evidence="25" id="KW-1185">Reference proteome</keyword>
<evidence type="ECO:0000256" key="2">
    <source>
        <dbReference type="ARBA" id="ARBA00005898"/>
    </source>
</evidence>
<feature type="domain" description="Mur ligase N-terminal catalytic" evidence="21">
    <location>
        <begin position="26"/>
        <end position="73"/>
    </location>
</feature>
<reference evidence="24 25" key="1">
    <citation type="submission" date="2016-05" db="EMBL/GenBank/DDBJ databases">
        <title>Paenibacillus oryzae. sp. nov., isolated from the rice root.</title>
        <authorList>
            <person name="Zhang J."/>
            <person name="Zhang X."/>
        </authorList>
    </citation>
    <scope>NUCLEOTIDE SEQUENCE [LARGE SCALE GENOMIC DNA]</scope>
    <source>
        <strain evidence="24 25">1DrF-4</strain>
    </source>
</reference>
<keyword evidence="5 19" id="KW-0132">Cell division</keyword>
<evidence type="ECO:0000256" key="4">
    <source>
        <dbReference type="ARBA" id="ARBA00022598"/>
    </source>
</evidence>
<evidence type="ECO:0000256" key="3">
    <source>
        <dbReference type="ARBA" id="ARBA00022490"/>
    </source>
</evidence>
<dbReference type="NCBIfam" id="NF001126">
    <property type="entry name" value="PRK00139.1-4"/>
    <property type="match status" value="1"/>
</dbReference>
<evidence type="ECO:0000256" key="10">
    <source>
        <dbReference type="ARBA" id="ARBA00023306"/>
    </source>
</evidence>
<dbReference type="GO" id="GO:0005737">
    <property type="term" value="C:cytoplasm"/>
    <property type="evidence" value="ECO:0007669"/>
    <property type="project" value="UniProtKB-SubCell"/>
</dbReference>
<dbReference type="SUPFAM" id="SSF53623">
    <property type="entry name" value="MurD-like peptide ligases, catalytic domain"/>
    <property type="match status" value="1"/>
</dbReference>
<keyword evidence="6 19" id="KW-0547">Nucleotide-binding</keyword>
<dbReference type="GO" id="GO:0051301">
    <property type="term" value="P:cell division"/>
    <property type="evidence" value="ECO:0007669"/>
    <property type="project" value="UniProtKB-KW"/>
</dbReference>
<evidence type="ECO:0000256" key="9">
    <source>
        <dbReference type="ARBA" id="ARBA00022984"/>
    </source>
</evidence>
<organism evidence="24 25">
    <name type="scientific">Paenibacillus oryzae</name>
    <dbReference type="NCBI Taxonomy" id="1844972"/>
    <lineage>
        <taxon>Bacteria</taxon>
        <taxon>Bacillati</taxon>
        <taxon>Bacillota</taxon>
        <taxon>Bacilli</taxon>
        <taxon>Bacillales</taxon>
        <taxon>Paenibacillaceae</taxon>
        <taxon>Paenibacillus</taxon>
    </lineage>
</organism>
<dbReference type="SUPFAM" id="SSF63418">
    <property type="entry name" value="MurE/MurF N-terminal domain"/>
    <property type="match status" value="1"/>
</dbReference>
<dbReference type="RefSeq" id="WP_068684228.1">
    <property type="nucleotide sequence ID" value="NZ_LYPA01000064.1"/>
</dbReference>
<dbReference type="Gene3D" id="3.40.1390.10">
    <property type="entry name" value="MurE/MurF, N-terminal domain"/>
    <property type="match status" value="1"/>
</dbReference>
<comment type="function">
    <text evidence="13 19">Catalyzes the addition of meso-diaminopimelic acid to the nucleotide precursor UDP-N-acetylmuramoyl-L-alanyl-D-glutamate (UMAG) in the biosynthesis of bacterial cell-wall peptidoglycan.</text>
</comment>
<dbReference type="InterPro" id="IPR036565">
    <property type="entry name" value="Mur-like_cat_sf"/>
</dbReference>
<comment type="caution">
    <text evidence="24">The sequence shown here is derived from an EMBL/GenBank/DDBJ whole genome shotgun (WGS) entry which is preliminary data.</text>
</comment>
<feature type="short sequence motif" description="Meso-diaminopimelate recognition motif" evidence="19">
    <location>
        <begin position="409"/>
        <end position="412"/>
    </location>
</feature>
<comment type="cofactor">
    <cofactor evidence="19">
        <name>Mg(2+)</name>
        <dbReference type="ChEBI" id="CHEBI:18420"/>
    </cofactor>
</comment>
<evidence type="ECO:0000256" key="7">
    <source>
        <dbReference type="ARBA" id="ARBA00022840"/>
    </source>
</evidence>
<dbReference type="EMBL" id="LYPA01000064">
    <property type="protein sequence ID" value="OBR64991.1"/>
    <property type="molecule type" value="Genomic_DNA"/>
</dbReference>
<evidence type="ECO:0000256" key="16">
    <source>
        <dbReference type="ARBA" id="ARBA00075482"/>
    </source>
</evidence>
<evidence type="ECO:0000256" key="5">
    <source>
        <dbReference type="ARBA" id="ARBA00022618"/>
    </source>
</evidence>
<comment type="caution">
    <text evidence="19">Lacks conserved residue(s) required for the propagation of feature annotation.</text>
</comment>
<evidence type="ECO:0000313" key="24">
    <source>
        <dbReference type="EMBL" id="OBR64991.1"/>
    </source>
</evidence>
<keyword evidence="19" id="KW-0460">Magnesium</keyword>
<feature type="binding site" evidence="19">
    <location>
        <begin position="409"/>
        <end position="412"/>
    </location>
    <ligand>
        <name>meso-2,6-diaminopimelate</name>
        <dbReference type="ChEBI" id="CHEBI:57791"/>
    </ligand>
</feature>
<dbReference type="GO" id="GO:0008765">
    <property type="term" value="F:UDP-N-acetylmuramoylalanyl-D-glutamate-2,6-diaminopimelate ligase activity"/>
    <property type="evidence" value="ECO:0007669"/>
    <property type="project" value="UniProtKB-UniRule"/>
</dbReference>
<keyword evidence="3 19" id="KW-0963">Cytoplasm</keyword>
<evidence type="ECO:0000256" key="20">
    <source>
        <dbReference type="RuleBase" id="RU004135"/>
    </source>
</evidence>
<dbReference type="Pfam" id="PF01225">
    <property type="entry name" value="Mur_ligase"/>
    <property type="match status" value="1"/>
</dbReference>
<dbReference type="InterPro" id="IPR036615">
    <property type="entry name" value="Mur_ligase_C_dom_sf"/>
</dbReference>
<evidence type="ECO:0000256" key="1">
    <source>
        <dbReference type="ARBA" id="ARBA00004752"/>
    </source>
</evidence>
<evidence type="ECO:0000256" key="17">
    <source>
        <dbReference type="ARBA" id="ARBA00076158"/>
    </source>
</evidence>
<keyword evidence="7 19" id="KW-0067">ATP-binding</keyword>
<comment type="pathway">
    <text evidence="1 19 20">Cell wall biogenesis; peptidoglycan biosynthesis.</text>
</comment>
<gene>
    <name evidence="19" type="primary">murE</name>
    <name evidence="24" type="ORF">A7K91_05315</name>
</gene>
<feature type="domain" description="Mur ligase C-terminal" evidence="22">
    <location>
        <begin position="336"/>
        <end position="466"/>
    </location>
</feature>
<feature type="binding site" evidence="19">
    <location>
        <position position="177"/>
    </location>
    <ligand>
        <name>UDP-N-acetyl-alpha-D-muramoyl-L-alanyl-D-glutamate</name>
        <dbReference type="ChEBI" id="CHEBI:83900"/>
    </ligand>
</feature>
<feature type="binding site" evidence="19">
    <location>
        <position position="468"/>
    </location>
    <ligand>
        <name>meso-2,6-diaminopimelate</name>
        <dbReference type="ChEBI" id="CHEBI:57791"/>
    </ligand>
</feature>
<dbReference type="PANTHER" id="PTHR23135:SF4">
    <property type="entry name" value="UDP-N-ACETYLMURAMOYL-L-ALANYL-D-GLUTAMATE--2,6-DIAMINOPIMELATE LIGASE MURE HOMOLOG, CHLOROPLASTIC"/>
    <property type="match status" value="1"/>
</dbReference>
<dbReference type="OrthoDB" id="9800958at2"/>
<feature type="binding site" evidence="19">
    <location>
        <position position="464"/>
    </location>
    <ligand>
        <name>meso-2,6-diaminopimelate</name>
        <dbReference type="ChEBI" id="CHEBI:57791"/>
    </ligand>
</feature>
<keyword evidence="11 19" id="KW-0961">Cell wall biogenesis/degradation</keyword>
<dbReference type="NCBIfam" id="NF001124">
    <property type="entry name" value="PRK00139.1-2"/>
    <property type="match status" value="1"/>
</dbReference>
<evidence type="ECO:0000256" key="18">
    <source>
        <dbReference type="ARBA" id="ARBA00081560"/>
    </source>
</evidence>
<evidence type="ECO:0000256" key="12">
    <source>
        <dbReference type="ARBA" id="ARBA00050251"/>
    </source>
</evidence>
<dbReference type="GO" id="GO:0008360">
    <property type="term" value="P:regulation of cell shape"/>
    <property type="evidence" value="ECO:0007669"/>
    <property type="project" value="UniProtKB-KW"/>
</dbReference>
<dbReference type="InterPro" id="IPR000713">
    <property type="entry name" value="Mur_ligase_N"/>
</dbReference>
<feature type="domain" description="Mur ligase central" evidence="23">
    <location>
        <begin position="106"/>
        <end position="313"/>
    </location>
</feature>
<dbReference type="AlphaFoldDB" id="A0A1A5YH57"/>
<dbReference type="GO" id="GO:0005524">
    <property type="term" value="F:ATP binding"/>
    <property type="evidence" value="ECO:0007669"/>
    <property type="project" value="UniProtKB-UniRule"/>
</dbReference>
<dbReference type="InterPro" id="IPR035911">
    <property type="entry name" value="MurE/MurF_N"/>
</dbReference>
<dbReference type="Pfam" id="PF08245">
    <property type="entry name" value="Mur_ligase_M"/>
    <property type="match status" value="1"/>
</dbReference>
<evidence type="ECO:0000256" key="19">
    <source>
        <dbReference type="HAMAP-Rule" id="MF_00208"/>
    </source>
</evidence>
<feature type="binding site" evidence="19">
    <location>
        <begin position="150"/>
        <end position="151"/>
    </location>
    <ligand>
        <name>UDP-N-acetyl-alpha-D-muramoyl-L-alanyl-D-glutamate</name>
        <dbReference type="ChEBI" id="CHEBI:83900"/>
    </ligand>
</feature>
<dbReference type="Gene3D" id="3.40.1190.10">
    <property type="entry name" value="Mur-like, catalytic domain"/>
    <property type="match status" value="1"/>
</dbReference>
<dbReference type="HAMAP" id="MF_00208">
    <property type="entry name" value="MurE"/>
    <property type="match status" value="1"/>
</dbReference>
<comment type="similarity">
    <text evidence="2 19">Belongs to the MurCDEF family. MurE subfamily.</text>
</comment>
<feature type="binding site" evidence="19">
    <location>
        <position position="385"/>
    </location>
    <ligand>
        <name>meso-2,6-diaminopimelate</name>
        <dbReference type="ChEBI" id="CHEBI:57791"/>
    </ligand>
</feature>
<accession>A0A1A5YH57</accession>
<dbReference type="InterPro" id="IPR005761">
    <property type="entry name" value="UDP-N-AcMur-Glu-dNH2Pim_ligase"/>
</dbReference>
<comment type="subcellular location">
    <subcellularLocation>
        <location evidence="19 20">Cytoplasm</location>
    </subcellularLocation>
</comment>
<comment type="catalytic activity">
    <reaction evidence="12 19">
        <text>UDP-N-acetyl-alpha-D-muramoyl-L-alanyl-D-glutamate + meso-2,6-diaminopimelate + ATP = UDP-N-acetyl-alpha-D-muramoyl-L-alanyl-gamma-D-glutamyl-meso-2,6-diaminopimelate + ADP + phosphate + H(+)</text>
        <dbReference type="Rhea" id="RHEA:23676"/>
        <dbReference type="ChEBI" id="CHEBI:15378"/>
        <dbReference type="ChEBI" id="CHEBI:30616"/>
        <dbReference type="ChEBI" id="CHEBI:43474"/>
        <dbReference type="ChEBI" id="CHEBI:57791"/>
        <dbReference type="ChEBI" id="CHEBI:83900"/>
        <dbReference type="ChEBI" id="CHEBI:83905"/>
        <dbReference type="ChEBI" id="CHEBI:456216"/>
        <dbReference type="EC" id="6.3.2.13"/>
    </reaction>
</comment>
<dbReference type="GO" id="GO:0071555">
    <property type="term" value="P:cell wall organization"/>
    <property type="evidence" value="ECO:0007669"/>
    <property type="project" value="UniProtKB-KW"/>
</dbReference>
<evidence type="ECO:0000256" key="11">
    <source>
        <dbReference type="ARBA" id="ARBA00023316"/>
    </source>
</evidence>
<keyword evidence="8 19" id="KW-0133">Cell shape</keyword>
<dbReference type="FunFam" id="3.90.190.20:FF:000006">
    <property type="entry name" value="UDP-N-acetylmuramoyl-L-alanyl-D-glutamate--2,6-diaminopimelate ligase"/>
    <property type="match status" value="1"/>
</dbReference>
<feature type="binding site" evidence="19">
    <location>
        <position position="183"/>
    </location>
    <ligand>
        <name>UDP-N-acetyl-alpha-D-muramoyl-L-alanyl-D-glutamate</name>
        <dbReference type="ChEBI" id="CHEBI:83900"/>
    </ligand>
</feature>
<feature type="modified residue" description="N6-carboxylysine" evidence="19">
    <location>
        <position position="217"/>
    </location>
</feature>
<dbReference type="GO" id="GO:0004326">
    <property type="term" value="F:tetrahydrofolylpolyglutamate synthase activity"/>
    <property type="evidence" value="ECO:0007669"/>
    <property type="project" value="InterPro"/>
</dbReference>
<dbReference type="PANTHER" id="PTHR23135">
    <property type="entry name" value="MUR LIGASE FAMILY MEMBER"/>
    <property type="match status" value="1"/>
</dbReference>
<dbReference type="EC" id="6.3.2.13" evidence="14 19"/>
<dbReference type="PROSITE" id="PS01011">
    <property type="entry name" value="FOLYLPOLYGLU_SYNT_1"/>
    <property type="match status" value="1"/>
</dbReference>
<feature type="binding site" evidence="19">
    <location>
        <position position="30"/>
    </location>
    <ligand>
        <name>UDP-N-acetyl-alpha-D-muramoyl-L-alanyl-D-glutamate</name>
        <dbReference type="ChEBI" id="CHEBI:83900"/>
    </ligand>
</feature>
<protein>
    <recommendedName>
        <fullName evidence="15 19">UDP-N-acetylmuramoyl-L-alanyl-D-glutamate--2,6-diaminopimelate ligase</fullName>
        <ecNumber evidence="14 19">6.3.2.13</ecNumber>
    </recommendedName>
    <alternativeName>
        <fullName evidence="16 19">Meso-A2pm-adding enzyme</fullName>
    </alternativeName>
    <alternativeName>
        <fullName evidence="17 19">Meso-diaminopimelate-adding enzyme</fullName>
    </alternativeName>
    <alternativeName>
        <fullName evidence="18 19">UDP-MurNAc-L-Ala-D-Glu:meso-diaminopimelate ligase</fullName>
    </alternativeName>
    <alternativeName>
        <fullName evidence="19">UDP-MurNAc-tripeptide synthetase</fullName>
    </alternativeName>
    <alternativeName>
        <fullName evidence="19">UDP-N-acetylmuramyl-tripeptide synthetase</fullName>
    </alternativeName>
</protein>
<dbReference type="GO" id="GO:0009252">
    <property type="term" value="P:peptidoglycan biosynthetic process"/>
    <property type="evidence" value="ECO:0007669"/>
    <property type="project" value="UniProtKB-UniRule"/>
</dbReference>
<dbReference type="UniPathway" id="UPA00219"/>
<dbReference type="InterPro" id="IPR004101">
    <property type="entry name" value="Mur_ligase_C"/>
</dbReference>
<dbReference type="Pfam" id="PF02875">
    <property type="entry name" value="Mur_ligase_C"/>
    <property type="match status" value="1"/>
</dbReference>
<name>A0A1A5YH57_9BACL</name>
<proteinExistence type="inferred from homology"/>
<keyword evidence="4 19" id="KW-0436">Ligase</keyword>
<feature type="binding site" evidence="19">
    <location>
        <position position="185"/>
    </location>
    <ligand>
        <name>UDP-N-acetyl-alpha-D-muramoyl-L-alanyl-D-glutamate</name>
        <dbReference type="ChEBI" id="CHEBI:83900"/>
    </ligand>
</feature>
<dbReference type="Gene3D" id="3.90.190.20">
    <property type="entry name" value="Mur ligase, C-terminal domain"/>
    <property type="match status" value="1"/>
</dbReference>
<dbReference type="STRING" id="1844972.A7K91_05315"/>